<sequence>MKRSPARGGALLALTALIWGFGFVAQSAGLSYIGPFTMNGVRSLIAGLVLLPVIPLMDRLSGRRPSLWGAAAGPAQRRTLLRGGLACGLALAAASSLQQVGIAYTTVGKAGFLTALYILLVPLLGIFRGRRPAGRLWIAVGAALAGMYLLCAGEGFSIGLGDGLMLLSALGFAVHILVIDHFADKTDGVRMSCIQFFVCGALCCGVMAFTEKPTAAALAAAWAPVLYAGAVSAGAGYTLQILGQRELDPTVASLILSLESVFAALGGWLLLGQSLSGRELAGCALVFAAILLAQLPVKGERRRQDRDRDEKEEKPV</sequence>
<keyword evidence="3" id="KW-1003">Cell membrane</keyword>
<organism evidence="9 10">
    <name type="scientific">Anaerofilum hominis</name>
    <dbReference type="NCBI Taxonomy" id="2763016"/>
    <lineage>
        <taxon>Bacteria</taxon>
        <taxon>Bacillati</taxon>
        <taxon>Bacillota</taxon>
        <taxon>Clostridia</taxon>
        <taxon>Eubacteriales</taxon>
        <taxon>Oscillospiraceae</taxon>
        <taxon>Anaerofilum</taxon>
    </lineage>
</organism>
<comment type="similarity">
    <text evidence="2">Belongs to the EamA transporter family.</text>
</comment>
<evidence type="ECO:0000313" key="9">
    <source>
        <dbReference type="EMBL" id="MBC5580458.1"/>
    </source>
</evidence>
<dbReference type="AlphaFoldDB" id="A0A923I536"/>
<dbReference type="PANTHER" id="PTHR42920">
    <property type="entry name" value="OS03G0707200 PROTEIN-RELATED"/>
    <property type="match status" value="1"/>
</dbReference>
<feature type="transmembrane region" description="Helical" evidence="7">
    <location>
        <begin position="164"/>
        <end position="182"/>
    </location>
</feature>
<dbReference type="Proteomes" id="UP000659630">
    <property type="component" value="Unassembled WGS sequence"/>
</dbReference>
<evidence type="ECO:0000256" key="7">
    <source>
        <dbReference type="SAM" id="Phobius"/>
    </source>
</evidence>
<keyword evidence="6 7" id="KW-0472">Membrane</keyword>
<reference evidence="9" key="1">
    <citation type="submission" date="2020-08" db="EMBL/GenBank/DDBJ databases">
        <title>Genome public.</title>
        <authorList>
            <person name="Liu C."/>
            <person name="Sun Q."/>
        </authorList>
    </citation>
    <scope>NUCLEOTIDE SEQUENCE</scope>
    <source>
        <strain evidence="9">BX8</strain>
    </source>
</reference>
<dbReference type="EMBL" id="JACONZ010000001">
    <property type="protein sequence ID" value="MBC5580458.1"/>
    <property type="molecule type" value="Genomic_DNA"/>
</dbReference>
<name>A0A923I536_9FIRM</name>
<comment type="caution">
    <text evidence="9">The sequence shown here is derived from an EMBL/GenBank/DDBJ whole genome shotgun (WGS) entry which is preliminary data.</text>
</comment>
<feature type="transmembrane region" description="Helical" evidence="7">
    <location>
        <begin position="277"/>
        <end position="297"/>
    </location>
</feature>
<evidence type="ECO:0000256" key="2">
    <source>
        <dbReference type="ARBA" id="ARBA00007362"/>
    </source>
</evidence>
<keyword evidence="5 7" id="KW-1133">Transmembrane helix</keyword>
<evidence type="ECO:0000256" key="6">
    <source>
        <dbReference type="ARBA" id="ARBA00023136"/>
    </source>
</evidence>
<dbReference type="RefSeq" id="WP_186886809.1">
    <property type="nucleotide sequence ID" value="NZ_JACONZ010000001.1"/>
</dbReference>
<evidence type="ECO:0000259" key="8">
    <source>
        <dbReference type="Pfam" id="PF00892"/>
    </source>
</evidence>
<feature type="domain" description="EamA" evidence="8">
    <location>
        <begin position="9"/>
        <end position="150"/>
    </location>
</feature>
<evidence type="ECO:0000256" key="1">
    <source>
        <dbReference type="ARBA" id="ARBA00004651"/>
    </source>
</evidence>
<comment type="subcellular location">
    <subcellularLocation>
        <location evidence="1">Cell membrane</location>
        <topology evidence="1">Multi-pass membrane protein</topology>
    </subcellularLocation>
</comment>
<dbReference type="GO" id="GO:0005886">
    <property type="term" value="C:plasma membrane"/>
    <property type="evidence" value="ECO:0007669"/>
    <property type="project" value="UniProtKB-SubCell"/>
</dbReference>
<feature type="transmembrane region" description="Helical" evidence="7">
    <location>
        <begin position="80"/>
        <end position="104"/>
    </location>
</feature>
<dbReference type="PANTHER" id="PTHR42920:SF5">
    <property type="entry name" value="EAMA DOMAIN-CONTAINING PROTEIN"/>
    <property type="match status" value="1"/>
</dbReference>
<feature type="transmembrane region" description="Helical" evidence="7">
    <location>
        <begin position="251"/>
        <end position="271"/>
    </location>
</feature>
<dbReference type="SUPFAM" id="SSF103481">
    <property type="entry name" value="Multidrug resistance efflux transporter EmrE"/>
    <property type="match status" value="2"/>
</dbReference>
<feature type="domain" description="EamA" evidence="8">
    <location>
        <begin position="160"/>
        <end position="292"/>
    </location>
</feature>
<protein>
    <submittedName>
        <fullName evidence="9">DMT family transporter</fullName>
    </submittedName>
</protein>
<dbReference type="Gene3D" id="1.10.3730.20">
    <property type="match status" value="1"/>
</dbReference>
<dbReference type="InterPro" id="IPR051258">
    <property type="entry name" value="Diverse_Substrate_Transporter"/>
</dbReference>
<evidence type="ECO:0000256" key="3">
    <source>
        <dbReference type="ARBA" id="ARBA00022475"/>
    </source>
</evidence>
<feature type="transmembrane region" description="Helical" evidence="7">
    <location>
        <begin position="189"/>
        <end position="209"/>
    </location>
</feature>
<evidence type="ECO:0000256" key="4">
    <source>
        <dbReference type="ARBA" id="ARBA00022692"/>
    </source>
</evidence>
<accession>A0A923I536</accession>
<gene>
    <name evidence="9" type="ORF">H8S23_02965</name>
</gene>
<proteinExistence type="inferred from homology"/>
<evidence type="ECO:0000313" key="10">
    <source>
        <dbReference type="Proteomes" id="UP000659630"/>
    </source>
</evidence>
<feature type="transmembrane region" description="Helical" evidence="7">
    <location>
        <begin position="110"/>
        <end position="129"/>
    </location>
</feature>
<evidence type="ECO:0000256" key="5">
    <source>
        <dbReference type="ARBA" id="ARBA00022989"/>
    </source>
</evidence>
<feature type="transmembrane region" description="Helical" evidence="7">
    <location>
        <begin position="215"/>
        <end position="239"/>
    </location>
</feature>
<feature type="transmembrane region" description="Helical" evidence="7">
    <location>
        <begin position="136"/>
        <end position="158"/>
    </location>
</feature>
<dbReference type="Pfam" id="PF00892">
    <property type="entry name" value="EamA"/>
    <property type="match status" value="2"/>
</dbReference>
<dbReference type="InterPro" id="IPR000620">
    <property type="entry name" value="EamA_dom"/>
</dbReference>
<dbReference type="InterPro" id="IPR037185">
    <property type="entry name" value="EmrE-like"/>
</dbReference>
<keyword evidence="10" id="KW-1185">Reference proteome</keyword>
<keyword evidence="4 7" id="KW-0812">Transmembrane</keyword>
<feature type="transmembrane region" description="Helical" evidence="7">
    <location>
        <begin position="43"/>
        <end position="60"/>
    </location>
</feature>